<feature type="region of interest" description="Disordered" evidence="1">
    <location>
        <begin position="66"/>
        <end position="93"/>
    </location>
</feature>
<accession>A0A1H1ID75</accession>
<name>A0A1H1ID75_9BURK</name>
<organism evidence="2 3">
    <name type="scientific">Paraburkholderia fungorum</name>
    <dbReference type="NCBI Taxonomy" id="134537"/>
    <lineage>
        <taxon>Bacteria</taxon>
        <taxon>Pseudomonadati</taxon>
        <taxon>Pseudomonadota</taxon>
        <taxon>Betaproteobacteria</taxon>
        <taxon>Burkholderiales</taxon>
        <taxon>Burkholderiaceae</taxon>
        <taxon>Paraburkholderia</taxon>
    </lineage>
</organism>
<dbReference type="AlphaFoldDB" id="A0A1H1ID75"/>
<gene>
    <name evidence="2" type="ORF">SAMN05443245_5018</name>
</gene>
<keyword evidence="3" id="KW-1185">Reference proteome</keyword>
<dbReference type="Proteomes" id="UP000183487">
    <property type="component" value="Unassembled WGS sequence"/>
</dbReference>
<evidence type="ECO:0000256" key="1">
    <source>
        <dbReference type="SAM" id="MobiDB-lite"/>
    </source>
</evidence>
<dbReference type="EMBL" id="FNKP01000002">
    <property type="protein sequence ID" value="SDR35667.1"/>
    <property type="molecule type" value="Genomic_DNA"/>
</dbReference>
<protein>
    <submittedName>
        <fullName evidence="2">Uncharacterized protein</fullName>
    </submittedName>
</protein>
<evidence type="ECO:0000313" key="2">
    <source>
        <dbReference type="EMBL" id="SDR35667.1"/>
    </source>
</evidence>
<evidence type="ECO:0000313" key="3">
    <source>
        <dbReference type="Proteomes" id="UP000183487"/>
    </source>
</evidence>
<proteinExistence type="predicted"/>
<reference evidence="3" key="1">
    <citation type="submission" date="2016-10" db="EMBL/GenBank/DDBJ databases">
        <authorList>
            <person name="Varghese N."/>
        </authorList>
    </citation>
    <scope>NUCLEOTIDE SEQUENCE [LARGE SCALE GENOMIC DNA]</scope>
    <source>
        <strain evidence="3">GAS106B</strain>
    </source>
</reference>
<sequence>MGGGSSSTMRISNGFSCTGMDCVVAIQRPMSTSTASHTSKPALIPSARRNCGALSSRVEKDARLLTMHRDQKPLRTGTPRRKHGLNDSTVPRCVIGSDHHDTIRLQQPLYR</sequence>